<evidence type="ECO:0000256" key="4">
    <source>
        <dbReference type="SAM" id="Phobius"/>
    </source>
</evidence>
<dbReference type="Gene3D" id="3.40.50.300">
    <property type="entry name" value="P-loop containing nucleotide triphosphate hydrolases"/>
    <property type="match status" value="1"/>
</dbReference>
<evidence type="ECO:0000313" key="6">
    <source>
        <dbReference type="EMBL" id="MBB1152034.1"/>
    </source>
</evidence>
<feature type="domain" description="Novel STAND NTPase 1" evidence="5">
    <location>
        <begin position="44"/>
        <end position="416"/>
    </location>
</feature>
<dbReference type="Gene3D" id="2.130.10.10">
    <property type="entry name" value="YVTN repeat-like/Quinoprotein amine dehydrogenase"/>
    <property type="match status" value="2"/>
</dbReference>
<evidence type="ECO:0000313" key="7">
    <source>
        <dbReference type="Proteomes" id="UP000526734"/>
    </source>
</evidence>
<dbReference type="InterPro" id="IPR011047">
    <property type="entry name" value="Quinoprotein_ADH-like_sf"/>
</dbReference>
<keyword evidence="2" id="KW-0677">Repeat</keyword>
<dbReference type="InterPro" id="IPR049052">
    <property type="entry name" value="nSTAND1"/>
</dbReference>
<sequence length="858" mass="92710">MTLAYVRACGGDVTEWESAWHGLAAELAADVAGSGAQETTEDGPYVGLGAFRAEDACRFFGRTRVLDDLDVKLTQHRFLAVFGPSGAGKSSLLRAGFAARRADSTILFFTPGPCAFEECALHLARILGSPASQVLDELKSAPGNLKLLLRQAAHDRTPIVVVDQFEELFTLCAAPAERAAFLDALLAASDAAEVVIGVRADFYPRCAEHPALAEAISETHLLLGPMTAPELRDVIVRPAAMARLSVEGALVNELVAEAHDKPAVLPLLSHALRETWHRRRGTTLTLSGYHATGGIRGALANTAESEYTSLDAGQQLIARNLFLRLIDPGGYADDTSRRLKRDELDTDAPGVNAVLERLAAARLITLDVATVELAHEALIRHWPRLRDWVAEDREGLRVHRRLTRAAEEWESLDRDPGILYRGARLDSALTWRAEKAPALNTVESAFLHAATALREQQSQLERQRARRHRRVVTLLSVLFLFVAAAIAYGVSEQQQAAQQAALALSQRMVSQGRGFLPTDASEAARLGLAAYQVAPTDEARDLVLSADAMPNRIDFSGNIEAVQAVALTSDGRLIALADANVVQLWDLPHYRKLATITGSLGERAAISLSADGRWLTLSRPHSVVDLFDLSDPTAPALKATITDASSASVDPSGTVVAVWGFGQASHLLAIDRNSGVRTLAELPTTNSLSFSSDGHTAFAYQDEWPTESIQVWQYSSKHSTARKIATWTGVGNVVLSSTHGITATTDTRGDEKLRLWDTSNLAKPRELPPPPLPPSSFQNALFTSDTRTLAVTDQSATIRAIDLSDRQHPRVEATLTGHTSLIRAMSYLPDGRLLSAGLDGAARPWDLNLDAATGHLHP</sequence>
<dbReference type="PANTHER" id="PTHR22847:SF637">
    <property type="entry name" value="WD REPEAT DOMAIN 5B"/>
    <property type="match status" value="1"/>
</dbReference>
<organism evidence="6 7">
    <name type="scientific">Amycolatopsis dendrobii</name>
    <dbReference type="NCBI Taxonomy" id="2760662"/>
    <lineage>
        <taxon>Bacteria</taxon>
        <taxon>Bacillati</taxon>
        <taxon>Actinomycetota</taxon>
        <taxon>Actinomycetes</taxon>
        <taxon>Pseudonocardiales</taxon>
        <taxon>Pseudonocardiaceae</taxon>
        <taxon>Amycolatopsis</taxon>
    </lineage>
</organism>
<dbReference type="InterPro" id="IPR027417">
    <property type="entry name" value="P-loop_NTPase"/>
</dbReference>
<dbReference type="AlphaFoldDB" id="A0A7W3VRU5"/>
<protein>
    <submittedName>
        <fullName evidence="6">AAA family ATPase</fullName>
    </submittedName>
</protein>
<dbReference type="InterPro" id="IPR015943">
    <property type="entry name" value="WD40/YVTN_repeat-like_dom_sf"/>
</dbReference>
<dbReference type="Proteomes" id="UP000526734">
    <property type="component" value="Unassembled WGS sequence"/>
</dbReference>
<keyword evidence="4" id="KW-0472">Membrane</keyword>
<reference evidence="6 7" key="1">
    <citation type="submission" date="2020-08" db="EMBL/GenBank/DDBJ databases">
        <title>Amycolatopsis sp. nov. DR6-1 isolated from Dendrobium heterocarpum.</title>
        <authorList>
            <person name="Tedsree N."/>
            <person name="Kuncharoen N."/>
            <person name="Likhitwitayawuid K."/>
            <person name="Tanasupawat S."/>
        </authorList>
    </citation>
    <scope>NUCLEOTIDE SEQUENCE [LARGE SCALE GENOMIC DNA]</scope>
    <source>
        <strain evidence="6 7">DR6-1</strain>
    </source>
</reference>
<dbReference type="PANTHER" id="PTHR22847">
    <property type="entry name" value="WD40 REPEAT PROTEIN"/>
    <property type="match status" value="1"/>
</dbReference>
<dbReference type="EMBL" id="JACGZW010000001">
    <property type="protein sequence ID" value="MBB1152034.1"/>
    <property type="molecule type" value="Genomic_DNA"/>
</dbReference>
<comment type="caution">
    <text evidence="6">The sequence shown here is derived from an EMBL/GenBank/DDBJ whole genome shotgun (WGS) entry which is preliminary data.</text>
</comment>
<keyword evidence="7" id="KW-1185">Reference proteome</keyword>
<dbReference type="RefSeq" id="WP_182889250.1">
    <property type="nucleotide sequence ID" value="NZ_JACGZW010000001.1"/>
</dbReference>
<gene>
    <name evidence="6" type="ORF">H4281_02710</name>
</gene>
<evidence type="ECO:0000256" key="3">
    <source>
        <dbReference type="PROSITE-ProRule" id="PRU00221"/>
    </source>
</evidence>
<evidence type="ECO:0000256" key="1">
    <source>
        <dbReference type="ARBA" id="ARBA00022574"/>
    </source>
</evidence>
<feature type="repeat" description="WD" evidence="3">
    <location>
        <begin position="815"/>
        <end position="848"/>
    </location>
</feature>
<keyword evidence="1 3" id="KW-0853">WD repeat</keyword>
<accession>A0A7W3VRU5</accession>
<dbReference type="SMART" id="SM00320">
    <property type="entry name" value="WD40"/>
    <property type="match status" value="3"/>
</dbReference>
<dbReference type="Pfam" id="PF20703">
    <property type="entry name" value="nSTAND1"/>
    <property type="match status" value="1"/>
</dbReference>
<keyword evidence="4" id="KW-1133">Transmembrane helix</keyword>
<dbReference type="InterPro" id="IPR001680">
    <property type="entry name" value="WD40_rpt"/>
</dbReference>
<evidence type="ECO:0000259" key="5">
    <source>
        <dbReference type="Pfam" id="PF20703"/>
    </source>
</evidence>
<evidence type="ECO:0000256" key="2">
    <source>
        <dbReference type="ARBA" id="ARBA00022737"/>
    </source>
</evidence>
<keyword evidence="4" id="KW-0812">Transmembrane</keyword>
<dbReference type="SUPFAM" id="SSF52540">
    <property type="entry name" value="P-loop containing nucleoside triphosphate hydrolases"/>
    <property type="match status" value="1"/>
</dbReference>
<feature type="transmembrane region" description="Helical" evidence="4">
    <location>
        <begin position="471"/>
        <end position="490"/>
    </location>
</feature>
<dbReference type="PROSITE" id="PS50082">
    <property type="entry name" value="WD_REPEATS_2"/>
    <property type="match status" value="1"/>
</dbReference>
<dbReference type="PROSITE" id="PS50294">
    <property type="entry name" value="WD_REPEATS_REGION"/>
    <property type="match status" value="1"/>
</dbReference>
<proteinExistence type="predicted"/>
<name>A0A7W3VRU5_9PSEU</name>
<dbReference type="SUPFAM" id="SSF50998">
    <property type="entry name" value="Quinoprotein alcohol dehydrogenase-like"/>
    <property type="match status" value="1"/>
</dbReference>
<dbReference type="Pfam" id="PF00400">
    <property type="entry name" value="WD40"/>
    <property type="match status" value="1"/>
</dbReference>